<organism evidence="4 5">
    <name type="scientific">Candidatus Dojkabacteria bacterium</name>
    <dbReference type="NCBI Taxonomy" id="2099670"/>
    <lineage>
        <taxon>Bacteria</taxon>
        <taxon>Candidatus Dojkabacteria</taxon>
    </lineage>
</organism>
<dbReference type="PANTHER" id="PTHR43046">
    <property type="entry name" value="GDP-MANNOSE MANNOSYL HYDROLASE"/>
    <property type="match status" value="1"/>
</dbReference>
<feature type="domain" description="Nudix hydrolase" evidence="3">
    <location>
        <begin position="3"/>
        <end position="133"/>
    </location>
</feature>
<evidence type="ECO:0000313" key="5">
    <source>
        <dbReference type="Proteomes" id="UP000741282"/>
    </source>
</evidence>
<protein>
    <submittedName>
        <fullName evidence="4">NUDIX hydrolase</fullName>
    </submittedName>
</protein>
<dbReference type="PROSITE" id="PS51462">
    <property type="entry name" value="NUDIX"/>
    <property type="match status" value="1"/>
</dbReference>
<sequence>MKPDKTYVAPLIINDKGELLIIKVNSRDIWTSLGGGIEDGDSEEEALVREIREEVGLTATKLTKYITLPVEPAAENSKKFIQIIYFLVEATGEPKLDEGEDIAEYKWVSLKQAELMKDQIGTGLRKYAIPKLKTEGLMK</sequence>
<proteinExistence type="predicted"/>
<dbReference type="Proteomes" id="UP000741282">
    <property type="component" value="Unassembled WGS sequence"/>
</dbReference>
<dbReference type="Pfam" id="PF00293">
    <property type="entry name" value="NUDIX"/>
    <property type="match status" value="1"/>
</dbReference>
<dbReference type="InterPro" id="IPR020476">
    <property type="entry name" value="Nudix_hydrolase"/>
</dbReference>
<evidence type="ECO:0000256" key="1">
    <source>
        <dbReference type="ARBA" id="ARBA00001946"/>
    </source>
</evidence>
<dbReference type="EMBL" id="JAGQLN010000039">
    <property type="protein sequence ID" value="MCA9377268.1"/>
    <property type="molecule type" value="Genomic_DNA"/>
</dbReference>
<reference evidence="4" key="2">
    <citation type="journal article" date="2021" name="Microbiome">
        <title>Successional dynamics and alternative stable states in a saline activated sludge microbial community over 9 years.</title>
        <authorList>
            <person name="Wang Y."/>
            <person name="Ye J."/>
            <person name="Ju F."/>
            <person name="Liu L."/>
            <person name="Boyd J.A."/>
            <person name="Deng Y."/>
            <person name="Parks D.H."/>
            <person name="Jiang X."/>
            <person name="Yin X."/>
            <person name="Woodcroft B.J."/>
            <person name="Tyson G.W."/>
            <person name="Hugenholtz P."/>
            <person name="Polz M.F."/>
            <person name="Zhang T."/>
        </authorList>
    </citation>
    <scope>NUCLEOTIDE SEQUENCE</scope>
    <source>
        <strain evidence="4">HKST-UBA17</strain>
    </source>
</reference>
<keyword evidence="2 4" id="KW-0378">Hydrolase</keyword>
<dbReference type="SUPFAM" id="SSF55811">
    <property type="entry name" value="Nudix"/>
    <property type="match status" value="1"/>
</dbReference>
<name>A0A955KXL2_9BACT</name>
<dbReference type="AlphaFoldDB" id="A0A955KXL2"/>
<dbReference type="GO" id="GO:0016787">
    <property type="term" value="F:hydrolase activity"/>
    <property type="evidence" value="ECO:0007669"/>
    <property type="project" value="UniProtKB-KW"/>
</dbReference>
<gene>
    <name evidence="4" type="ORF">KC685_05120</name>
</gene>
<dbReference type="PANTHER" id="PTHR43046:SF14">
    <property type="entry name" value="MUTT_NUDIX FAMILY PROTEIN"/>
    <property type="match status" value="1"/>
</dbReference>
<reference evidence="4" key="1">
    <citation type="submission" date="2020-04" db="EMBL/GenBank/DDBJ databases">
        <authorList>
            <person name="Zhang T."/>
        </authorList>
    </citation>
    <scope>NUCLEOTIDE SEQUENCE</scope>
    <source>
        <strain evidence="4">HKST-UBA17</strain>
    </source>
</reference>
<dbReference type="InterPro" id="IPR015797">
    <property type="entry name" value="NUDIX_hydrolase-like_dom_sf"/>
</dbReference>
<dbReference type="Gene3D" id="3.90.79.10">
    <property type="entry name" value="Nucleoside Triphosphate Pyrophosphohydrolase"/>
    <property type="match status" value="1"/>
</dbReference>
<comment type="caution">
    <text evidence="4">The sequence shown here is derived from an EMBL/GenBank/DDBJ whole genome shotgun (WGS) entry which is preliminary data.</text>
</comment>
<dbReference type="PRINTS" id="PR00502">
    <property type="entry name" value="NUDIXFAMILY"/>
</dbReference>
<evidence type="ECO:0000259" key="3">
    <source>
        <dbReference type="PROSITE" id="PS51462"/>
    </source>
</evidence>
<evidence type="ECO:0000256" key="2">
    <source>
        <dbReference type="ARBA" id="ARBA00022801"/>
    </source>
</evidence>
<evidence type="ECO:0000313" key="4">
    <source>
        <dbReference type="EMBL" id="MCA9377268.1"/>
    </source>
</evidence>
<accession>A0A955KXL2</accession>
<comment type="cofactor">
    <cofactor evidence="1">
        <name>Mg(2+)</name>
        <dbReference type="ChEBI" id="CHEBI:18420"/>
    </cofactor>
</comment>
<dbReference type="InterPro" id="IPR000086">
    <property type="entry name" value="NUDIX_hydrolase_dom"/>
</dbReference>
<dbReference type="CDD" id="cd02883">
    <property type="entry name" value="NUDIX_Hydrolase"/>
    <property type="match status" value="1"/>
</dbReference>